<dbReference type="EMBL" id="AUBJ02000001">
    <property type="protein sequence ID" value="MCP2333391.1"/>
    <property type="molecule type" value="Genomic_DNA"/>
</dbReference>
<evidence type="ECO:0000256" key="2">
    <source>
        <dbReference type="ARBA" id="ARBA00023002"/>
    </source>
</evidence>
<keyword evidence="2" id="KW-0560">Oxidoreductase</keyword>
<dbReference type="SMART" id="SM00829">
    <property type="entry name" value="PKS_ER"/>
    <property type="match status" value="1"/>
</dbReference>
<dbReference type="Pfam" id="PF08240">
    <property type="entry name" value="ADH_N"/>
    <property type="match status" value="1"/>
</dbReference>
<dbReference type="SUPFAM" id="SSF50129">
    <property type="entry name" value="GroES-like"/>
    <property type="match status" value="1"/>
</dbReference>
<name>A0ABT1JMM7_ACTCY</name>
<feature type="domain" description="Enoyl reductase (ER)" evidence="3">
    <location>
        <begin position="10"/>
        <end position="316"/>
    </location>
</feature>
<dbReference type="Gene3D" id="3.90.180.10">
    <property type="entry name" value="Medium-chain alcohol dehydrogenases, catalytic domain"/>
    <property type="match status" value="1"/>
</dbReference>
<evidence type="ECO:0000259" key="3">
    <source>
        <dbReference type="SMART" id="SM00829"/>
    </source>
</evidence>
<protein>
    <submittedName>
        <fullName evidence="4">NADPH:quinone reductase</fullName>
    </submittedName>
</protein>
<dbReference type="PANTHER" id="PTHR48106:SF18">
    <property type="entry name" value="QUINONE OXIDOREDUCTASE PIG3"/>
    <property type="match status" value="1"/>
</dbReference>
<dbReference type="InterPro" id="IPR011032">
    <property type="entry name" value="GroES-like_sf"/>
</dbReference>
<evidence type="ECO:0000256" key="1">
    <source>
        <dbReference type="ARBA" id="ARBA00022857"/>
    </source>
</evidence>
<dbReference type="SUPFAM" id="SSF51735">
    <property type="entry name" value="NAD(P)-binding Rossmann-fold domains"/>
    <property type="match status" value="1"/>
</dbReference>
<dbReference type="Proteomes" id="UP000791080">
    <property type="component" value="Unassembled WGS sequence"/>
</dbReference>
<dbReference type="Gene3D" id="3.40.50.720">
    <property type="entry name" value="NAD(P)-binding Rossmann-like Domain"/>
    <property type="match status" value="1"/>
</dbReference>
<evidence type="ECO:0000313" key="4">
    <source>
        <dbReference type="EMBL" id="MCP2333391.1"/>
    </source>
</evidence>
<evidence type="ECO:0000313" key="5">
    <source>
        <dbReference type="Proteomes" id="UP000791080"/>
    </source>
</evidence>
<reference evidence="4 5" key="2">
    <citation type="submission" date="2022-06" db="EMBL/GenBank/DDBJ databases">
        <title>Genomic Encyclopedia of Type Strains, Phase I: the one thousand microbial genomes (KMG-I) project.</title>
        <authorList>
            <person name="Kyrpides N."/>
        </authorList>
    </citation>
    <scope>NUCLEOTIDE SEQUENCE [LARGE SCALE GENOMIC DNA]</scope>
    <source>
        <strain evidence="4 5">DSM 43889</strain>
    </source>
</reference>
<organism evidence="4 5">
    <name type="scientific">Actinoalloteichus caeruleus DSM 43889</name>
    <dbReference type="NCBI Taxonomy" id="1120930"/>
    <lineage>
        <taxon>Bacteria</taxon>
        <taxon>Bacillati</taxon>
        <taxon>Actinomycetota</taxon>
        <taxon>Actinomycetes</taxon>
        <taxon>Pseudonocardiales</taxon>
        <taxon>Pseudonocardiaceae</taxon>
        <taxon>Actinoalloteichus</taxon>
        <taxon>Actinoalloteichus cyanogriseus</taxon>
    </lineage>
</organism>
<dbReference type="InterPro" id="IPR013154">
    <property type="entry name" value="ADH-like_N"/>
</dbReference>
<reference evidence="4 5" key="1">
    <citation type="submission" date="2013-07" db="EMBL/GenBank/DDBJ databases">
        <authorList>
            <consortium name="DOE Joint Genome Institute"/>
            <person name="Reeve W."/>
            <person name="Huntemann M."/>
            <person name="Han J."/>
            <person name="Chen A."/>
            <person name="Kyrpides N."/>
            <person name="Mavromatis K."/>
            <person name="Markowitz V."/>
            <person name="Palaniappan K."/>
            <person name="Ivanova N."/>
            <person name="Schaumberg A."/>
            <person name="Pati A."/>
            <person name="Liolios K."/>
            <person name="Nordberg H.P."/>
            <person name="Cantor M.N."/>
            <person name="Hua S.X."/>
            <person name="Woyke T."/>
        </authorList>
    </citation>
    <scope>NUCLEOTIDE SEQUENCE [LARGE SCALE GENOMIC DNA]</scope>
    <source>
        <strain evidence="4 5">DSM 43889</strain>
    </source>
</reference>
<proteinExistence type="predicted"/>
<accession>A0ABT1JMM7</accession>
<dbReference type="RefSeq" id="WP_026419541.1">
    <property type="nucleotide sequence ID" value="NZ_AUBJ02000001.1"/>
</dbReference>
<dbReference type="PANTHER" id="PTHR48106">
    <property type="entry name" value="QUINONE OXIDOREDUCTASE PIG3-RELATED"/>
    <property type="match status" value="1"/>
</dbReference>
<comment type="caution">
    <text evidence="4">The sequence shown here is derived from an EMBL/GenBank/DDBJ whole genome shotgun (WGS) entry which is preliminary data.</text>
</comment>
<sequence length="318" mass="31934">MRAAIYRAPGGPEVLRVETVPDPEPAEDEVLVRVEAISIEGGDLQARRAVDPGSPPRVVGYAAAGEIVALGTAVTSFSVGQRVVTFGFEGSHASLRAAPAATTWAVPDGVSSTTASAAFIGLGTAALAVSQAAIQPGEAVLVQGATGGVGVGLVQLAHRAGARVLGTGSDPAALDALRPHGLTDAVVPRPHAIADQVRAVLDHGAHVLIDTVGGDALLAGLGAVEDGGRVVLVGGRSGGSAAIDTLQILARRLTLIGCFLGGVMAEPATRALLDTMLRDVATGALSAPVDRVYPLSEAAAAHARAEERGRLGRVIMVP</sequence>
<gene>
    <name evidence="4" type="ORF">G443_003661</name>
</gene>
<dbReference type="InterPro" id="IPR013149">
    <property type="entry name" value="ADH-like_C"/>
</dbReference>
<keyword evidence="5" id="KW-1185">Reference proteome</keyword>
<dbReference type="InterPro" id="IPR020843">
    <property type="entry name" value="ER"/>
</dbReference>
<dbReference type="InterPro" id="IPR036291">
    <property type="entry name" value="NAD(P)-bd_dom_sf"/>
</dbReference>
<keyword evidence="1" id="KW-0521">NADP</keyword>
<dbReference type="Pfam" id="PF00107">
    <property type="entry name" value="ADH_zinc_N"/>
    <property type="match status" value="1"/>
</dbReference>